<name>A0A7I9VQF9_9BACT</name>
<dbReference type="AlphaFoldDB" id="A0A7I9VQF9"/>
<dbReference type="SUPFAM" id="SSF52467">
    <property type="entry name" value="DHS-like NAD/FAD-binding domain"/>
    <property type="match status" value="1"/>
</dbReference>
<gene>
    <name evidence="1" type="ORF">AMYX_33760</name>
</gene>
<evidence type="ECO:0000313" key="1">
    <source>
        <dbReference type="EMBL" id="GEJ58635.1"/>
    </source>
</evidence>
<dbReference type="EMBL" id="BJTG01000008">
    <property type="protein sequence ID" value="GEJ58635.1"/>
    <property type="molecule type" value="Genomic_DNA"/>
</dbReference>
<evidence type="ECO:0000313" key="2">
    <source>
        <dbReference type="Proteomes" id="UP000503640"/>
    </source>
</evidence>
<dbReference type="Proteomes" id="UP000503640">
    <property type="component" value="Unassembled WGS sequence"/>
</dbReference>
<dbReference type="Gene3D" id="3.40.50.1220">
    <property type="entry name" value="TPP-binding domain"/>
    <property type="match status" value="1"/>
</dbReference>
<proteinExistence type="predicted"/>
<dbReference type="Pfam" id="PF13289">
    <property type="entry name" value="SIR2_2"/>
    <property type="match status" value="1"/>
</dbReference>
<reference evidence="2" key="1">
    <citation type="journal article" date="2020" name="Appl. Environ. Microbiol.">
        <title>Diazotrophic Anaeromyxobacter Isolates from Soils.</title>
        <authorList>
            <person name="Masuda Y."/>
            <person name="Yamanaka H."/>
            <person name="Xu Z.X."/>
            <person name="Shiratori Y."/>
            <person name="Aono T."/>
            <person name="Amachi S."/>
            <person name="Senoo K."/>
            <person name="Itoh H."/>
        </authorList>
    </citation>
    <scope>NUCLEOTIDE SEQUENCE [LARGE SCALE GENOMIC DNA]</scope>
    <source>
        <strain evidence="2">R267</strain>
    </source>
</reference>
<comment type="caution">
    <text evidence="1">The sequence shown here is derived from an EMBL/GenBank/DDBJ whole genome shotgun (WGS) entry which is preliminary data.</text>
</comment>
<protein>
    <recommendedName>
        <fullName evidence="3">SIR2-like domain-containing protein</fullName>
    </recommendedName>
</protein>
<dbReference type="RefSeq" id="WP_176067372.1">
    <property type="nucleotide sequence ID" value="NZ_BJTG01000008.1"/>
</dbReference>
<accession>A0A7I9VQF9</accession>
<dbReference type="InterPro" id="IPR029035">
    <property type="entry name" value="DHS-like_NAD/FAD-binding_dom"/>
</dbReference>
<evidence type="ECO:0008006" key="3">
    <source>
        <dbReference type="Google" id="ProtNLM"/>
    </source>
</evidence>
<sequence length="303" mass="34395">MPLAPDVERVLDHLAGRIRRGQLVVLVGAGASRWAALPTWKQAVCELARDLAPALEAAVPEAARRFTPPSPDDPLSVDAFLKIGEAFRWVCGEERLHERLRRLFDASHIDAADLPLHRLLVRFADHVPAIYTTNFDDLLERAFGAAGRAYQVVAEPRDLHAWRFDEIDGEFVPRFPIYKLHGSLGRPGSLVLGESDFQRRQGLASHPIDLRFCSDVVGREVLLVGYSFSDPNVRWLWAKLRDLDVLPVAHFLELGESTDLDVAYFLKDRIHRIDLRAGDRERPRELLEFLERLLGRITPPSRR</sequence>
<keyword evidence="2" id="KW-1185">Reference proteome</keyword>
<organism evidence="1 2">
    <name type="scientific">Anaeromyxobacter diazotrophicus</name>
    <dbReference type="NCBI Taxonomy" id="2590199"/>
    <lineage>
        <taxon>Bacteria</taxon>
        <taxon>Pseudomonadati</taxon>
        <taxon>Myxococcota</taxon>
        <taxon>Myxococcia</taxon>
        <taxon>Myxococcales</taxon>
        <taxon>Cystobacterineae</taxon>
        <taxon>Anaeromyxobacteraceae</taxon>
        <taxon>Anaeromyxobacter</taxon>
    </lineage>
</organism>